<dbReference type="GO" id="GO:0043190">
    <property type="term" value="C:ATP-binding cassette (ABC) transporter complex"/>
    <property type="evidence" value="ECO:0007669"/>
    <property type="project" value="InterPro"/>
</dbReference>
<keyword evidence="5 8" id="KW-0472">Membrane</keyword>
<feature type="domain" description="ABC transmembrane type-1" evidence="9">
    <location>
        <begin position="346"/>
        <end position="529"/>
    </location>
</feature>
<evidence type="ECO:0000256" key="1">
    <source>
        <dbReference type="ARBA" id="ARBA00004651"/>
    </source>
</evidence>
<reference evidence="10 11" key="1">
    <citation type="submission" date="2019-02" db="EMBL/GenBank/DDBJ databases">
        <title>Deep-cultivation of Planctomycetes and their phenomic and genomic characterization uncovers novel biology.</title>
        <authorList>
            <person name="Wiegand S."/>
            <person name="Jogler M."/>
            <person name="Boedeker C."/>
            <person name="Pinto D."/>
            <person name="Vollmers J."/>
            <person name="Rivas-Marin E."/>
            <person name="Kohn T."/>
            <person name="Peeters S.H."/>
            <person name="Heuer A."/>
            <person name="Rast P."/>
            <person name="Oberbeckmann S."/>
            <person name="Bunk B."/>
            <person name="Jeske O."/>
            <person name="Meyerdierks A."/>
            <person name="Storesund J.E."/>
            <person name="Kallscheuer N."/>
            <person name="Luecker S."/>
            <person name="Lage O.M."/>
            <person name="Pohl T."/>
            <person name="Merkel B.J."/>
            <person name="Hornburger P."/>
            <person name="Mueller R.-W."/>
            <person name="Bruemmer F."/>
            <person name="Labrenz M."/>
            <person name="Spormann A.M."/>
            <person name="Op den Camp H."/>
            <person name="Overmann J."/>
            <person name="Amann R."/>
            <person name="Jetten M.S.M."/>
            <person name="Mascher T."/>
            <person name="Medema M.H."/>
            <person name="Devos D.P."/>
            <person name="Kaster A.-K."/>
            <person name="Ovreas L."/>
            <person name="Rohde M."/>
            <person name="Galperin M.Y."/>
            <person name="Jogler C."/>
        </authorList>
    </citation>
    <scope>NUCLEOTIDE SEQUENCE [LARGE SCALE GENOMIC DNA]</scope>
    <source>
        <strain evidence="10 11">Pan189</strain>
    </source>
</reference>
<dbReference type="PROSITE" id="PS50928">
    <property type="entry name" value="ABC_TM1"/>
    <property type="match status" value="1"/>
</dbReference>
<gene>
    <name evidence="10" type="primary">opuBB</name>
    <name evidence="10" type="ORF">Pan189_16750</name>
</gene>
<dbReference type="CDD" id="cd06261">
    <property type="entry name" value="TM_PBP2"/>
    <property type="match status" value="1"/>
</dbReference>
<comment type="similarity">
    <text evidence="8">Belongs to the binding-protein-dependent transport system permease family.</text>
</comment>
<dbReference type="Gene3D" id="3.40.190.10">
    <property type="entry name" value="Periplasmic binding protein-like II"/>
    <property type="match status" value="1"/>
</dbReference>
<evidence type="ECO:0000256" key="5">
    <source>
        <dbReference type="ARBA" id="ARBA00023136"/>
    </source>
</evidence>
<dbReference type="SUPFAM" id="SSF53850">
    <property type="entry name" value="Periplasmic binding protein-like II"/>
    <property type="match status" value="1"/>
</dbReference>
<proteinExistence type="inferred from homology"/>
<dbReference type="EMBL" id="CP036268">
    <property type="protein sequence ID" value="QDT37302.1"/>
    <property type="molecule type" value="Genomic_DNA"/>
</dbReference>
<accession>A0A517R075</accession>
<dbReference type="Gene3D" id="3.40.190.120">
    <property type="entry name" value="Osmoprotection protein (prox), domain 2"/>
    <property type="match status" value="1"/>
</dbReference>
<name>A0A517R075_9PLAN</name>
<dbReference type="SUPFAM" id="SSF161098">
    <property type="entry name" value="MetI-like"/>
    <property type="match status" value="1"/>
</dbReference>
<keyword evidence="3 8" id="KW-0812">Transmembrane</keyword>
<evidence type="ECO:0000256" key="6">
    <source>
        <dbReference type="ARBA" id="ARBA00035642"/>
    </source>
</evidence>
<organism evidence="10 11">
    <name type="scientific">Stratiformator vulcanicus</name>
    <dbReference type="NCBI Taxonomy" id="2527980"/>
    <lineage>
        <taxon>Bacteria</taxon>
        <taxon>Pseudomonadati</taxon>
        <taxon>Planctomycetota</taxon>
        <taxon>Planctomycetia</taxon>
        <taxon>Planctomycetales</taxon>
        <taxon>Planctomycetaceae</taxon>
        <taxon>Stratiformator</taxon>
    </lineage>
</organism>
<dbReference type="Proteomes" id="UP000317318">
    <property type="component" value="Chromosome"/>
</dbReference>
<keyword evidence="2 8" id="KW-0813">Transport</keyword>
<evidence type="ECO:0000256" key="3">
    <source>
        <dbReference type="ARBA" id="ARBA00022692"/>
    </source>
</evidence>
<comment type="similarity">
    <text evidence="7">In the N-terminal section; belongs to the binding-protein-dependent transport system permease family.</text>
</comment>
<feature type="transmembrane region" description="Helical" evidence="8">
    <location>
        <begin position="506"/>
        <end position="528"/>
    </location>
</feature>
<evidence type="ECO:0000256" key="7">
    <source>
        <dbReference type="ARBA" id="ARBA00035652"/>
    </source>
</evidence>
<dbReference type="Pfam" id="PF00528">
    <property type="entry name" value="BPD_transp_1"/>
    <property type="match status" value="1"/>
</dbReference>
<dbReference type="GO" id="GO:0031460">
    <property type="term" value="P:glycine betaine transport"/>
    <property type="evidence" value="ECO:0007669"/>
    <property type="project" value="TreeGrafter"/>
</dbReference>
<dbReference type="Gene3D" id="1.10.3720.10">
    <property type="entry name" value="MetI-like"/>
    <property type="match status" value="1"/>
</dbReference>
<dbReference type="PANTHER" id="PTHR30177:SF4">
    <property type="entry name" value="OSMOPROTECTANT IMPORT PERMEASE PROTEIN OSMW"/>
    <property type="match status" value="1"/>
</dbReference>
<protein>
    <submittedName>
        <fullName evidence="10">Choline transport system permease protein OpuBB</fullName>
    </submittedName>
</protein>
<keyword evidence="4 8" id="KW-1133">Transmembrane helix</keyword>
<feature type="transmembrane region" description="Helical" evidence="8">
    <location>
        <begin position="391"/>
        <end position="418"/>
    </location>
</feature>
<evidence type="ECO:0000313" key="11">
    <source>
        <dbReference type="Proteomes" id="UP000317318"/>
    </source>
</evidence>
<evidence type="ECO:0000259" key="9">
    <source>
        <dbReference type="PROSITE" id="PS50928"/>
    </source>
</evidence>
<dbReference type="AlphaFoldDB" id="A0A517R075"/>
<sequence>MSNLLLRTTTAIRARGANRRERTQPNVPTARASGWYEDIRRLSCAIILAWFALPAMAQEAAEPAPKITIGSKTFTESVILGEIVAAVAREAGAEVIHQRQLGGTEVVWNALKSGGVDLYPDYTGTLRVDLFDDLNLETDSELRAELNKLGLSMSEPLGFQNTYAIGMLKGRAAELGIETISDLRDHPDLKFGFNHEFLQRSDGWPGLRDAYRLPQRDPIGLDHQLSYVALTSGKIDAVEVYSTDAKIAQLGLTVLEDDRNFFPDYSAVLVYRQDLAERAPEVLRNILTLEGAISEEQMRGMNSTAEPPEGRGEPESVIAVEFVNEKFGLSAVATTRSLAERIWLRTKQHLLLVGISAIMAILTAVPLGIVATKFPAVGRVILTVVGLLQTIPSLVLFVLAIPIFDIGMTPAIVALFLYSLLPIVRNTHSGLIGIPRGVRESAEVLGLPPLARMRLVELPLAAPSILAGIKTAIVINVGTATLGGFIGAGGYGEPIFAGLRKQDTWLMLEGAIPAAVMALAFQTLFDILERVIVSPGLRHASSSHSEN</sequence>
<dbReference type="KEGG" id="svp:Pan189_16750"/>
<evidence type="ECO:0000256" key="2">
    <source>
        <dbReference type="ARBA" id="ARBA00022448"/>
    </source>
</evidence>
<dbReference type="InterPro" id="IPR007210">
    <property type="entry name" value="ABC_Gly_betaine_transp_sub-bd"/>
</dbReference>
<evidence type="ECO:0000313" key="10">
    <source>
        <dbReference type="EMBL" id="QDT37302.1"/>
    </source>
</evidence>
<dbReference type="FunFam" id="1.10.3720.10:FF:000001">
    <property type="entry name" value="Glycine betaine ABC transporter, permease"/>
    <property type="match status" value="1"/>
</dbReference>
<dbReference type="GO" id="GO:0022857">
    <property type="term" value="F:transmembrane transporter activity"/>
    <property type="evidence" value="ECO:0007669"/>
    <property type="project" value="InterPro"/>
</dbReference>
<evidence type="ECO:0000256" key="8">
    <source>
        <dbReference type="RuleBase" id="RU363032"/>
    </source>
</evidence>
<comment type="similarity">
    <text evidence="6">In the C-terminal section; belongs to the OsmX family.</text>
</comment>
<feature type="transmembrane region" description="Helical" evidence="8">
    <location>
        <begin position="350"/>
        <end position="371"/>
    </location>
</feature>
<comment type="subcellular location">
    <subcellularLocation>
        <location evidence="1 8">Cell membrane</location>
        <topology evidence="1 8">Multi-pass membrane protein</topology>
    </subcellularLocation>
</comment>
<dbReference type="InterPro" id="IPR035906">
    <property type="entry name" value="MetI-like_sf"/>
</dbReference>
<keyword evidence="11" id="KW-1185">Reference proteome</keyword>
<dbReference type="InterPro" id="IPR051204">
    <property type="entry name" value="ABC_transp_perm/SBD"/>
</dbReference>
<feature type="transmembrane region" description="Helical" evidence="8">
    <location>
        <begin position="460"/>
        <end position="486"/>
    </location>
</feature>
<dbReference type="InterPro" id="IPR000515">
    <property type="entry name" value="MetI-like"/>
</dbReference>
<dbReference type="PANTHER" id="PTHR30177">
    <property type="entry name" value="GLYCINE BETAINE/L-PROLINE TRANSPORT SYSTEM PERMEASE PROTEIN PROW"/>
    <property type="match status" value="1"/>
</dbReference>
<dbReference type="Pfam" id="PF04069">
    <property type="entry name" value="OpuAC"/>
    <property type="match status" value="1"/>
</dbReference>
<evidence type="ECO:0000256" key="4">
    <source>
        <dbReference type="ARBA" id="ARBA00022989"/>
    </source>
</evidence>